<evidence type="ECO:0000313" key="2">
    <source>
        <dbReference type="EMBL" id="VDO08378.1"/>
    </source>
</evidence>
<keyword evidence="3" id="KW-1185">Reference proteome</keyword>
<dbReference type="WBParaSite" id="HNAJ_0001062701-mRNA-1">
    <property type="protein sequence ID" value="HNAJ_0001062701-mRNA-1"/>
    <property type="gene ID" value="HNAJ_0001062701"/>
</dbReference>
<dbReference type="EMBL" id="UZAE01013132">
    <property type="protein sequence ID" value="VDO08378.1"/>
    <property type="molecule type" value="Genomic_DNA"/>
</dbReference>
<name>A0A0R3TSK0_RODNA</name>
<gene>
    <name evidence="2" type="ORF">HNAJ_LOCUS10622</name>
</gene>
<dbReference type="Proteomes" id="UP000278807">
    <property type="component" value="Unassembled WGS sequence"/>
</dbReference>
<evidence type="ECO:0000256" key="1">
    <source>
        <dbReference type="SAM" id="MobiDB-lite"/>
    </source>
</evidence>
<organism evidence="4">
    <name type="scientific">Rodentolepis nana</name>
    <name type="common">Dwarf tapeworm</name>
    <name type="synonym">Hymenolepis nana</name>
    <dbReference type="NCBI Taxonomy" id="102285"/>
    <lineage>
        <taxon>Eukaryota</taxon>
        <taxon>Metazoa</taxon>
        <taxon>Spiralia</taxon>
        <taxon>Lophotrochozoa</taxon>
        <taxon>Platyhelminthes</taxon>
        <taxon>Cestoda</taxon>
        <taxon>Eucestoda</taxon>
        <taxon>Cyclophyllidea</taxon>
        <taxon>Hymenolepididae</taxon>
        <taxon>Rodentolepis</taxon>
    </lineage>
</organism>
<proteinExistence type="predicted"/>
<accession>A0A0R3TSK0</accession>
<protein>
    <submittedName>
        <fullName evidence="4">DUF2052 domain-containing protein</fullName>
    </submittedName>
</protein>
<dbReference type="AlphaFoldDB" id="A0A0R3TSK0"/>
<evidence type="ECO:0000313" key="4">
    <source>
        <dbReference type="WBParaSite" id="HNAJ_0001062701-mRNA-1"/>
    </source>
</evidence>
<reference evidence="2 3" key="2">
    <citation type="submission" date="2018-11" db="EMBL/GenBank/DDBJ databases">
        <authorList>
            <consortium name="Pathogen Informatics"/>
        </authorList>
    </citation>
    <scope>NUCLEOTIDE SEQUENCE [LARGE SCALE GENOMIC DNA]</scope>
</reference>
<sequence length="167" mass="19422">MFRRKSKKTKIEKAHKLLPPKSLSENGEGDNPVAQMAQSIRLDKDYKHHRSLATQIKIWWHRTFINPRKASKDTDTTPLTSRLAQQELSIFLSNGDHQCEDYPSHFLEETKAATIGSRLDLDKLVKDNTQGILSEDSLESLEFEMYERNFQLAPYESQPNGDFRDQW</sequence>
<dbReference type="OrthoDB" id="10447035at2759"/>
<reference evidence="4" key="1">
    <citation type="submission" date="2017-02" db="UniProtKB">
        <authorList>
            <consortium name="WormBaseParasite"/>
        </authorList>
    </citation>
    <scope>IDENTIFICATION</scope>
</reference>
<feature type="region of interest" description="Disordered" evidence="1">
    <location>
        <begin position="1"/>
        <end position="31"/>
    </location>
</feature>
<evidence type="ECO:0000313" key="3">
    <source>
        <dbReference type="Proteomes" id="UP000278807"/>
    </source>
</evidence>